<protein>
    <submittedName>
        <fullName evidence="1">Unnamed protein product</fullName>
    </submittedName>
</protein>
<keyword evidence="2" id="KW-1185">Reference proteome</keyword>
<dbReference type="EMBL" id="BSXV01008969">
    <property type="protein sequence ID" value="GMF06859.1"/>
    <property type="molecule type" value="Genomic_DNA"/>
</dbReference>
<sequence length="119" mass="13650">MFKVHGMYIPERNYLIDESGLIKYLSEKIGYGNACLSCNFMGRNLEAVRAHMLSKSHCRIPYESEDEKLEISDFYDFTSSYSTPAIVNVEEGDEEDWEDVEEEEEEGEGEGDEEDSANL</sequence>
<accession>A0ACB5UC07</accession>
<evidence type="ECO:0000313" key="1">
    <source>
        <dbReference type="EMBL" id="GMF06859.1"/>
    </source>
</evidence>
<organism evidence="1 2">
    <name type="scientific">Candida boidinii</name>
    <name type="common">Yeast</name>
    <dbReference type="NCBI Taxonomy" id="5477"/>
    <lineage>
        <taxon>Eukaryota</taxon>
        <taxon>Fungi</taxon>
        <taxon>Dikarya</taxon>
        <taxon>Ascomycota</taxon>
        <taxon>Saccharomycotina</taxon>
        <taxon>Pichiomycetes</taxon>
        <taxon>Pichiales</taxon>
        <taxon>Pichiaceae</taxon>
        <taxon>Ogataea</taxon>
        <taxon>Ogataea/Candida clade</taxon>
    </lineage>
</organism>
<evidence type="ECO:0000313" key="2">
    <source>
        <dbReference type="Proteomes" id="UP001165101"/>
    </source>
</evidence>
<proteinExistence type="predicted"/>
<comment type="caution">
    <text evidence="1">The sequence shown here is derived from an EMBL/GenBank/DDBJ whole genome shotgun (WGS) entry which is preliminary data.</text>
</comment>
<dbReference type="Proteomes" id="UP001165101">
    <property type="component" value="Unassembled WGS sequence"/>
</dbReference>
<gene>
    <name evidence="1" type="ORF">Cboi01_000672200</name>
</gene>
<name>A0ACB5UC07_CANBO</name>
<reference evidence="1" key="1">
    <citation type="submission" date="2023-04" db="EMBL/GenBank/DDBJ databases">
        <title>Candida boidinii NBRC 1967.</title>
        <authorList>
            <person name="Ichikawa N."/>
            <person name="Sato H."/>
            <person name="Tonouchi N."/>
        </authorList>
    </citation>
    <scope>NUCLEOTIDE SEQUENCE</scope>
    <source>
        <strain evidence="1">NBRC 1967</strain>
    </source>
</reference>